<dbReference type="EMBL" id="JAPWDS010000001">
    <property type="protein sequence ID" value="KAJ5519663.1"/>
    <property type="molecule type" value="Genomic_DNA"/>
</dbReference>
<dbReference type="AlphaFoldDB" id="A0A9W9Y4I7"/>
<reference evidence="1" key="2">
    <citation type="journal article" date="2023" name="IMA Fungus">
        <title>Comparative genomic study of the Penicillium genus elucidates a diverse pangenome and 15 lateral gene transfer events.</title>
        <authorList>
            <person name="Petersen C."/>
            <person name="Sorensen T."/>
            <person name="Nielsen M.R."/>
            <person name="Sondergaard T.E."/>
            <person name="Sorensen J.L."/>
            <person name="Fitzpatrick D.A."/>
            <person name="Frisvad J.C."/>
            <person name="Nielsen K.L."/>
        </authorList>
    </citation>
    <scope>NUCLEOTIDE SEQUENCE</scope>
    <source>
        <strain evidence="1">IBT 29495</strain>
    </source>
</reference>
<comment type="caution">
    <text evidence="1">The sequence shown here is derived from an EMBL/GenBank/DDBJ whole genome shotgun (WGS) entry which is preliminary data.</text>
</comment>
<keyword evidence="2" id="KW-1185">Reference proteome</keyword>
<reference evidence="1" key="1">
    <citation type="submission" date="2022-12" db="EMBL/GenBank/DDBJ databases">
        <authorList>
            <person name="Petersen C."/>
        </authorList>
    </citation>
    <scope>NUCLEOTIDE SEQUENCE</scope>
    <source>
        <strain evidence="1">IBT 29495</strain>
    </source>
</reference>
<evidence type="ECO:0000313" key="1">
    <source>
        <dbReference type="EMBL" id="KAJ5519663.1"/>
    </source>
</evidence>
<dbReference type="OrthoDB" id="67027at2759"/>
<proteinExistence type="predicted"/>
<evidence type="ECO:0000313" key="2">
    <source>
        <dbReference type="Proteomes" id="UP001149954"/>
    </source>
</evidence>
<organism evidence="1 2">
    <name type="scientific">Penicillium fimorum</name>
    <dbReference type="NCBI Taxonomy" id="1882269"/>
    <lineage>
        <taxon>Eukaryota</taxon>
        <taxon>Fungi</taxon>
        <taxon>Dikarya</taxon>
        <taxon>Ascomycota</taxon>
        <taxon>Pezizomycotina</taxon>
        <taxon>Eurotiomycetes</taxon>
        <taxon>Eurotiomycetidae</taxon>
        <taxon>Eurotiales</taxon>
        <taxon>Aspergillaceae</taxon>
        <taxon>Penicillium</taxon>
    </lineage>
</organism>
<name>A0A9W9Y4I7_9EURO</name>
<sequence length="156" mass="17859">MVIFRDLTPNEEIEAFENVILQKSYHFTNRALIREALLHSMPAAIRISPWLETHFCAKFDYGRDRNKSRGPDPLIYYYFAQDIQDVISKVASNNNFRDRAFAIGLDPFLVKNPGQRGVMAGKNVMADAMEATIYDFNKNYGDCERVIAALGLSWSE</sequence>
<gene>
    <name evidence="1" type="ORF">N7463_000116</name>
</gene>
<dbReference type="Proteomes" id="UP001149954">
    <property type="component" value="Unassembled WGS sequence"/>
</dbReference>
<accession>A0A9W9Y4I7</accession>
<protein>
    <submittedName>
        <fullName evidence="1">Uncharacterized protein</fullName>
    </submittedName>
</protein>